<dbReference type="Gene3D" id="1.20.120.910">
    <property type="entry name" value="DksA, coiled-coil domain"/>
    <property type="match status" value="1"/>
</dbReference>
<evidence type="ECO:0000259" key="5">
    <source>
        <dbReference type="Pfam" id="PF01258"/>
    </source>
</evidence>
<keyword evidence="3" id="KW-0862">Zinc</keyword>
<gene>
    <name evidence="6" type="ORF">A2373_03710</name>
</gene>
<dbReference type="Pfam" id="PF01258">
    <property type="entry name" value="zf-dskA_traR"/>
    <property type="match status" value="1"/>
</dbReference>
<dbReference type="InterPro" id="IPR000962">
    <property type="entry name" value="Znf_DskA_TraR"/>
</dbReference>
<evidence type="ECO:0000256" key="4">
    <source>
        <dbReference type="PROSITE-ProRule" id="PRU00510"/>
    </source>
</evidence>
<dbReference type="Proteomes" id="UP000176300">
    <property type="component" value="Unassembled WGS sequence"/>
</dbReference>
<dbReference type="AlphaFoldDB" id="A0A1F6NF22"/>
<evidence type="ECO:0000313" key="7">
    <source>
        <dbReference type="Proteomes" id="UP000176300"/>
    </source>
</evidence>
<dbReference type="GO" id="GO:0008270">
    <property type="term" value="F:zinc ion binding"/>
    <property type="evidence" value="ECO:0007669"/>
    <property type="project" value="UniProtKB-KW"/>
</dbReference>
<dbReference type="PROSITE" id="PS51128">
    <property type="entry name" value="ZF_DKSA_2"/>
    <property type="match status" value="1"/>
</dbReference>
<name>A0A1F6NF22_9BACT</name>
<feature type="domain" description="Zinc finger DksA/TraR C4-type" evidence="5">
    <location>
        <begin position="94"/>
        <end position="123"/>
    </location>
</feature>
<evidence type="ECO:0000313" key="6">
    <source>
        <dbReference type="EMBL" id="OGH82434.1"/>
    </source>
</evidence>
<proteinExistence type="predicted"/>
<evidence type="ECO:0000256" key="1">
    <source>
        <dbReference type="ARBA" id="ARBA00022723"/>
    </source>
</evidence>
<dbReference type="PANTHER" id="PTHR33823:SF4">
    <property type="entry name" value="GENERAL STRESS PROTEIN 16O"/>
    <property type="match status" value="1"/>
</dbReference>
<feature type="zinc finger region" description="dksA C4-type" evidence="4">
    <location>
        <begin position="98"/>
        <end position="122"/>
    </location>
</feature>
<keyword evidence="1" id="KW-0479">Metal-binding</keyword>
<evidence type="ECO:0000256" key="3">
    <source>
        <dbReference type="ARBA" id="ARBA00022833"/>
    </source>
</evidence>
<dbReference type="EMBL" id="MFQS01000041">
    <property type="protein sequence ID" value="OGH82434.1"/>
    <property type="molecule type" value="Genomic_DNA"/>
</dbReference>
<dbReference type="SUPFAM" id="SSF57716">
    <property type="entry name" value="Glucocorticoid receptor-like (DNA-binding domain)"/>
    <property type="match status" value="1"/>
</dbReference>
<sequence length="130" mass="15023">MAKKKSNFSKEFLEEIKNSLLKMKTELEADLGKFTKKNPHVSDDFEAEFPDYGDEEDENAREVAQYTANKPVEITLENSLRDVKKSLTRIEEETYGICKYCDKQIDEKRLRARPTSGACVDCKKTLTDEM</sequence>
<protein>
    <recommendedName>
        <fullName evidence="5">Zinc finger DksA/TraR C4-type domain-containing protein</fullName>
    </recommendedName>
</protein>
<dbReference type="STRING" id="1798697.A2373_03710"/>
<keyword evidence="2" id="KW-0863">Zinc-finger</keyword>
<evidence type="ECO:0000256" key="2">
    <source>
        <dbReference type="ARBA" id="ARBA00022771"/>
    </source>
</evidence>
<dbReference type="PANTHER" id="PTHR33823">
    <property type="entry name" value="RNA POLYMERASE-BINDING TRANSCRIPTION FACTOR DKSA-RELATED"/>
    <property type="match status" value="1"/>
</dbReference>
<reference evidence="6 7" key="1">
    <citation type="journal article" date="2016" name="Nat. Commun.">
        <title>Thousands of microbial genomes shed light on interconnected biogeochemical processes in an aquifer system.</title>
        <authorList>
            <person name="Anantharaman K."/>
            <person name="Brown C.T."/>
            <person name="Hug L.A."/>
            <person name="Sharon I."/>
            <person name="Castelle C.J."/>
            <person name="Probst A.J."/>
            <person name="Thomas B.C."/>
            <person name="Singh A."/>
            <person name="Wilkins M.J."/>
            <person name="Karaoz U."/>
            <person name="Brodie E.L."/>
            <person name="Williams K.H."/>
            <person name="Hubbard S.S."/>
            <person name="Banfield J.F."/>
        </authorList>
    </citation>
    <scope>NUCLEOTIDE SEQUENCE [LARGE SCALE GENOMIC DNA]</scope>
</reference>
<accession>A0A1F6NF22</accession>
<comment type="caution">
    <text evidence="6">The sequence shown here is derived from an EMBL/GenBank/DDBJ whole genome shotgun (WGS) entry which is preliminary data.</text>
</comment>
<organism evidence="6 7">
    <name type="scientific">Candidatus Magasanikbacteria bacterium RIFOXYB1_FULL_40_15</name>
    <dbReference type="NCBI Taxonomy" id="1798697"/>
    <lineage>
        <taxon>Bacteria</taxon>
        <taxon>Candidatus Magasanikiibacteriota</taxon>
    </lineage>
</organism>